<dbReference type="OrthoDB" id="9808633at2"/>
<organism evidence="8 9">
    <name type="scientific">Luteimonas granuli</name>
    <dbReference type="NCBI Taxonomy" id="1176533"/>
    <lineage>
        <taxon>Bacteria</taxon>
        <taxon>Pseudomonadati</taxon>
        <taxon>Pseudomonadota</taxon>
        <taxon>Gammaproteobacteria</taxon>
        <taxon>Lysobacterales</taxon>
        <taxon>Lysobacteraceae</taxon>
        <taxon>Luteimonas</taxon>
    </lineage>
</organism>
<evidence type="ECO:0000256" key="1">
    <source>
        <dbReference type="ARBA" id="ARBA00004533"/>
    </source>
</evidence>
<keyword evidence="5" id="KW-0472">Membrane</keyword>
<dbReference type="KEGG" id="lug:FPZ22_08070"/>
<keyword evidence="6 8" id="KW-0012">Acyltransferase</keyword>
<keyword evidence="4 8" id="KW-0808">Transferase</keyword>
<reference evidence="8 9" key="1">
    <citation type="submission" date="2019-07" db="EMBL/GenBank/DDBJ databases">
        <title>Full genome sequence of Luteimonas sp. Gr-4.</title>
        <authorList>
            <person name="Im W.-T."/>
        </authorList>
    </citation>
    <scope>NUCLEOTIDE SEQUENCE [LARGE SCALE GENOMIC DNA]</scope>
    <source>
        <strain evidence="8 9">Gr-4</strain>
    </source>
</reference>
<dbReference type="GO" id="GO:0005886">
    <property type="term" value="C:plasma membrane"/>
    <property type="evidence" value="ECO:0007669"/>
    <property type="project" value="UniProtKB-SubCell"/>
</dbReference>
<evidence type="ECO:0000256" key="3">
    <source>
        <dbReference type="ARBA" id="ARBA00022519"/>
    </source>
</evidence>
<evidence type="ECO:0000256" key="2">
    <source>
        <dbReference type="ARBA" id="ARBA00022475"/>
    </source>
</evidence>
<dbReference type="AlphaFoldDB" id="A0A518N4L4"/>
<dbReference type="Proteomes" id="UP000316584">
    <property type="component" value="Chromosome"/>
</dbReference>
<keyword evidence="9" id="KW-1185">Reference proteome</keyword>
<name>A0A518N4L4_9GAMM</name>
<feature type="compositionally biased region" description="Polar residues" evidence="7">
    <location>
        <begin position="320"/>
        <end position="329"/>
    </location>
</feature>
<evidence type="ECO:0000256" key="4">
    <source>
        <dbReference type="ARBA" id="ARBA00022679"/>
    </source>
</evidence>
<dbReference type="GO" id="GO:0009247">
    <property type="term" value="P:glycolipid biosynthetic process"/>
    <property type="evidence" value="ECO:0007669"/>
    <property type="project" value="UniProtKB-ARBA"/>
</dbReference>
<evidence type="ECO:0000256" key="7">
    <source>
        <dbReference type="SAM" id="MobiDB-lite"/>
    </source>
</evidence>
<dbReference type="PIRSF" id="PIRSF028561">
    <property type="entry name" value="Ac_Trasf"/>
    <property type="match status" value="1"/>
</dbReference>
<dbReference type="GO" id="GO:0016746">
    <property type="term" value="F:acyltransferase activity"/>
    <property type="evidence" value="ECO:0007669"/>
    <property type="project" value="UniProtKB-KW"/>
</dbReference>
<dbReference type="PANTHER" id="PTHR30606">
    <property type="entry name" value="LIPID A BIOSYNTHESIS LAUROYL ACYLTRANSFERASE"/>
    <property type="match status" value="1"/>
</dbReference>
<dbReference type="EMBL" id="CP042218">
    <property type="protein sequence ID" value="QDW66856.1"/>
    <property type="molecule type" value="Genomic_DNA"/>
</dbReference>
<dbReference type="CDD" id="cd07984">
    <property type="entry name" value="LPLAT_LABLAT-like"/>
    <property type="match status" value="1"/>
</dbReference>
<comment type="subcellular location">
    <subcellularLocation>
        <location evidence="1">Cell inner membrane</location>
    </subcellularLocation>
</comment>
<protein>
    <submittedName>
        <fullName evidence="8">Acyltransferase</fullName>
    </submittedName>
</protein>
<proteinExistence type="predicted"/>
<accession>A0A518N4L4</accession>
<evidence type="ECO:0000313" key="9">
    <source>
        <dbReference type="Proteomes" id="UP000316584"/>
    </source>
</evidence>
<evidence type="ECO:0000256" key="6">
    <source>
        <dbReference type="ARBA" id="ARBA00023315"/>
    </source>
</evidence>
<feature type="region of interest" description="Disordered" evidence="7">
    <location>
        <begin position="304"/>
        <end position="354"/>
    </location>
</feature>
<dbReference type="PANTHER" id="PTHR30606:SF9">
    <property type="entry name" value="LIPID A BIOSYNTHESIS LAUROYLTRANSFERASE"/>
    <property type="match status" value="1"/>
</dbReference>
<dbReference type="InterPro" id="IPR004960">
    <property type="entry name" value="LipA_acyltrans"/>
</dbReference>
<dbReference type="InterPro" id="IPR014548">
    <property type="entry name" value="Ac_Trasf"/>
</dbReference>
<keyword evidence="2" id="KW-1003">Cell membrane</keyword>
<keyword evidence="3" id="KW-0997">Cell inner membrane</keyword>
<evidence type="ECO:0000313" key="8">
    <source>
        <dbReference type="EMBL" id="QDW66856.1"/>
    </source>
</evidence>
<gene>
    <name evidence="8" type="ORF">FPZ22_08070</name>
</gene>
<sequence length="354" mass="38711">MSGSWKQRREGGGLFALSLLRSLSLRGGRGLARLLLYPITLYFLVRRAEERRDSRAYLARVLGRPARLRDVARHIHTFAATILDRVFLLGGDMHRFDIRVSGLDTLHAALDRGQGVLVFGSHLGSFEVLRVLGRQRPEQKIRVVLDKAHSPAVTQLLDALNPEIAASVIDAGQDGPAIMFEIQKAASEGALVALLVDRTQPGEASTEAPFLGTGAQFPVAPWLLAAVLKVPVQLAFGLYRGGNRYDLVFEPFSDGIDIPRRERATAVPALIRRYAARLEHHVCDAPFNWFNFYDFWGDREHSRSQQDAMPCDDRPDASAPQGQAHSSRSPDVAVGRPAAGGDDAVLGRAAGGGR</sequence>
<dbReference type="Pfam" id="PF03279">
    <property type="entry name" value="Lip_A_acyltrans"/>
    <property type="match status" value="1"/>
</dbReference>
<evidence type="ECO:0000256" key="5">
    <source>
        <dbReference type="ARBA" id="ARBA00023136"/>
    </source>
</evidence>